<dbReference type="EMBL" id="MVBM01000017">
    <property type="protein sequence ID" value="OOK63616.1"/>
    <property type="molecule type" value="Genomic_DNA"/>
</dbReference>
<evidence type="ECO:0000313" key="1">
    <source>
        <dbReference type="EMBL" id="OOK63616.1"/>
    </source>
</evidence>
<name>A0A1V3WB22_MYCKA</name>
<dbReference type="GO" id="GO:0006508">
    <property type="term" value="P:proteolysis"/>
    <property type="evidence" value="ECO:0007669"/>
    <property type="project" value="UniProtKB-KW"/>
</dbReference>
<keyword evidence="1" id="KW-0378">Hydrolase</keyword>
<dbReference type="AlphaFoldDB" id="A0A1V3WB22"/>
<dbReference type="GO" id="GO:0008233">
    <property type="term" value="F:peptidase activity"/>
    <property type="evidence" value="ECO:0007669"/>
    <property type="project" value="UniProtKB-KW"/>
</dbReference>
<sequence length="66" mass="7363">MGWSCWSHIGRARIGSAHRRARIGAPSTFALDRFADYPALPLDRRRCAQVGPQIVNINTKLATTTR</sequence>
<keyword evidence="1" id="KW-0645">Protease</keyword>
<gene>
    <name evidence="1" type="primary">pepA</name>
    <name evidence="1" type="ORF">BZL30_9412</name>
</gene>
<reference evidence="1 2" key="1">
    <citation type="submission" date="2017-02" db="EMBL/GenBank/DDBJ databases">
        <title>Complete genome sequences of Mycobacterium kansasii strains isolated from rhesus macaques.</title>
        <authorList>
            <person name="Panda A."/>
            <person name="Nagaraj S."/>
            <person name="Zhao X."/>
            <person name="Tettelin H."/>
            <person name="Detolla L.J."/>
        </authorList>
    </citation>
    <scope>NUCLEOTIDE SEQUENCE [LARGE SCALE GENOMIC DNA]</scope>
    <source>
        <strain evidence="1 2">11-3813</strain>
    </source>
</reference>
<proteinExistence type="predicted"/>
<comment type="caution">
    <text evidence="1">The sequence shown here is derived from an EMBL/GenBank/DDBJ whole genome shotgun (WGS) entry which is preliminary data.</text>
</comment>
<organism evidence="1 2">
    <name type="scientific">Mycobacterium kansasii</name>
    <dbReference type="NCBI Taxonomy" id="1768"/>
    <lineage>
        <taxon>Bacteria</taxon>
        <taxon>Bacillati</taxon>
        <taxon>Actinomycetota</taxon>
        <taxon>Actinomycetes</taxon>
        <taxon>Mycobacteriales</taxon>
        <taxon>Mycobacteriaceae</taxon>
        <taxon>Mycobacterium</taxon>
    </lineage>
</organism>
<accession>A0A1V3WB22</accession>
<evidence type="ECO:0000313" key="2">
    <source>
        <dbReference type="Proteomes" id="UP000189229"/>
    </source>
</evidence>
<dbReference type="Proteomes" id="UP000189229">
    <property type="component" value="Unassembled WGS sequence"/>
</dbReference>
<protein>
    <submittedName>
        <fullName evidence="1">Serine protease PepA domain protein</fullName>
    </submittedName>
</protein>